<name>A0A1D2QT58_9GAMM</name>
<gene>
    <name evidence="1" type="ORF">AB835_01605</name>
</gene>
<dbReference type="Proteomes" id="UP000242502">
    <property type="component" value="Unassembled WGS sequence"/>
</dbReference>
<comment type="caution">
    <text evidence="1">The sequence shown here is derived from an EMBL/GenBank/DDBJ whole genome shotgun (WGS) entry which is preliminary data.</text>
</comment>
<evidence type="ECO:0000313" key="2">
    <source>
        <dbReference type="Proteomes" id="UP000242502"/>
    </source>
</evidence>
<dbReference type="AlphaFoldDB" id="A0A1D2QT58"/>
<proteinExistence type="predicted"/>
<reference evidence="1 2" key="1">
    <citation type="journal article" date="2016" name="Appl. Environ. Microbiol.">
        <title>Lack of Overt Genome Reduction in the Bryostatin-Producing Bryozoan Symbiont "Candidatus Endobugula sertula".</title>
        <authorList>
            <person name="Miller I.J."/>
            <person name="Vanee N."/>
            <person name="Fong S.S."/>
            <person name="Lim-Fong G.E."/>
            <person name="Kwan J.C."/>
        </authorList>
    </citation>
    <scope>NUCLEOTIDE SEQUENCE [LARGE SCALE GENOMIC DNA]</scope>
    <source>
        <strain evidence="1">AB1-4</strain>
    </source>
</reference>
<sequence>MVTQKMLDQLRAERSKPDMRLDYTMDSPIHTHVVSSLSAEREKQIVQGEHCLESALEDFRREQALSSSHGIATVQFNQSTTNEEVTP</sequence>
<accession>A0A1D2QT58</accession>
<dbReference type="EMBL" id="MDLC01000004">
    <property type="protein sequence ID" value="ODS24778.1"/>
    <property type="molecule type" value="Genomic_DNA"/>
</dbReference>
<evidence type="ECO:0000313" key="1">
    <source>
        <dbReference type="EMBL" id="ODS24778.1"/>
    </source>
</evidence>
<organism evidence="1 2">
    <name type="scientific">Candidatus Endobugula sertula</name>
    <name type="common">Bugula neritina bacterial symbiont</name>
    <dbReference type="NCBI Taxonomy" id="62101"/>
    <lineage>
        <taxon>Bacteria</taxon>
        <taxon>Pseudomonadati</taxon>
        <taxon>Pseudomonadota</taxon>
        <taxon>Gammaproteobacteria</taxon>
        <taxon>Cellvibrionales</taxon>
        <taxon>Cellvibrionaceae</taxon>
        <taxon>Candidatus Endobugula</taxon>
    </lineage>
</organism>
<protein>
    <submittedName>
        <fullName evidence="1">Uncharacterized protein</fullName>
    </submittedName>
</protein>
<dbReference type="STRING" id="62101.AB835_01605"/>